<accession>A0A6V8LCY2</accession>
<dbReference type="NCBIfam" id="TIGR04267">
    <property type="entry name" value="mod_HExxH"/>
    <property type="match status" value="1"/>
</dbReference>
<evidence type="ECO:0000313" key="1">
    <source>
        <dbReference type="EMBL" id="GFJ95082.1"/>
    </source>
</evidence>
<dbReference type="InterPro" id="IPR026337">
    <property type="entry name" value="AKG_HExxH"/>
</dbReference>
<keyword evidence="2" id="KW-1185">Reference proteome</keyword>
<dbReference type="AlphaFoldDB" id="A0A6V8LCY2"/>
<dbReference type="Proteomes" id="UP000482960">
    <property type="component" value="Unassembled WGS sequence"/>
</dbReference>
<name>A0A6V8LCY2_9ACTN</name>
<comment type="caution">
    <text evidence="1">The sequence shown here is derived from an EMBL/GenBank/DDBJ whole genome shotgun (WGS) entry which is preliminary data.</text>
</comment>
<proteinExistence type="predicted"/>
<reference evidence="1 2" key="1">
    <citation type="submission" date="2020-03" db="EMBL/GenBank/DDBJ databases">
        <title>Whole genome shotgun sequence of Phytohabitans rumicis NBRC 108638.</title>
        <authorList>
            <person name="Komaki H."/>
            <person name="Tamura T."/>
        </authorList>
    </citation>
    <scope>NUCLEOTIDE SEQUENCE [LARGE SCALE GENOMIC DNA]</scope>
    <source>
        <strain evidence="1 2">NBRC 108638</strain>
    </source>
</reference>
<protein>
    <submittedName>
        <fullName evidence="1">HEXXH motif domain-containing protein</fullName>
    </submittedName>
</protein>
<organism evidence="1 2">
    <name type="scientific">Phytohabitans rumicis</name>
    <dbReference type="NCBI Taxonomy" id="1076125"/>
    <lineage>
        <taxon>Bacteria</taxon>
        <taxon>Bacillati</taxon>
        <taxon>Actinomycetota</taxon>
        <taxon>Actinomycetes</taxon>
        <taxon>Micromonosporales</taxon>
        <taxon>Micromonosporaceae</taxon>
    </lineage>
</organism>
<sequence>MVADAHPNAIPRHRLPVAWFDTLSTGTGSAEITQYLWKTERSRRLLLISTLLDTAEEDPDRLLGPLPAAGSVRGILTAAQAAAPEAFDDLMLYPQVGSWAAYALRRHRGGASSDLPLWVDFGGIHALGLAAAARAGLTWSTTVPVRDGCVMLPAAGMARLSADVTTVEASTTGGVIRLIDGECEVVIEPWRQMDTDEWWCLRRVRVGDGPTLTVWLDDLDPFRDLADPVPPARLDGQAFARWCALLEDAWSLLCRDHPDEAAAMADGVVSLVPLAPVPGWDTRSASNGEAFGSVMVSEPPDALTLAVALVHEYQHIGLGGLMHLLRLAGEDDGSLYYAPWRDDPRPLHGLLQGVYAFFGIANFWRRHRRTVSGPLAALADLEFAYARTQTIEAARIVRGAAALTDQGGRFVDGLLARLLTWSDETVPAEVTRLAGINADSHRAGWRLRHLHIDERQVAALATAWTAGGTPPSAGPARIVPHPDIRWHQRIPALTRLRAQGKRLPETTDPQGWHVLSAAENALVAGDLAASEAAYNKAVASAEPGPDDELRAWVGLALAGGAGRHAGTARALRERPELVRAVHARIGGGTDPLDIAAWLAPALGPPG</sequence>
<dbReference type="EMBL" id="BLPG01000001">
    <property type="protein sequence ID" value="GFJ95082.1"/>
    <property type="molecule type" value="Genomic_DNA"/>
</dbReference>
<evidence type="ECO:0000313" key="2">
    <source>
        <dbReference type="Proteomes" id="UP000482960"/>
    </source>
</evidence>
<gene>
    <name evidence="1" type="ORF">Prum_087240</name>
</gene>
<reference evidence="1 2" key="2">
    <citation type="submission" date="2020-03" db="EMBL/GenBank/DDBJ databases">
        <authorList>
            <person name="Ichikawa N."/>
            <person name="Kimura A."/>
            <person name="Kitahashi Y."/>
            <person name="Uohara A."/>
        </authorList>
    </citation>
    <scope>NUCLEOTIDE SEQUENCE [LARGE SCALE GENOMIC DNA]</scope>
    <source>
        <strain evidence="1 2">NBRC 108638</strain>
    </source>
</reference>